<gene>
    <name evidence="1" type="ORF">CYMTET_4610</name>
</gene>
<dbReference type="AlphaFoldDB" id="A0AAE0LJW3"/>
<proteinExistence type="predicted"/>
<comment type="caution">
    <text evidence="1">The sequence shown here is derived from an EMBL/GenBank/DDBJ whole genome shotgun (WGS) entry which is preliminary data.</text>
</comment>
<dbReference type="EMBL" id="LGRX02000655">
    <property type="protein sequence ID" value="KAK3287898.1"/>
    <property type="molecule type" value="Genomic_DNA"/>
</dbReference>
<protein>
    <submittedName>
        <fullName evidence="1">Uncharacterized protein</fullName>
    </submittedName>
</protein>
<sequence>MSTPLDKMRAPRDATGQDIPWWVLDLERSSVVKIVCSTTASRKQLLKLEDQRLEDNSKCPFRSTVHDPLVKEVVTLGLAAATAGWYLSTELEALPQQGTEEEIRRFPCERMRIAYRTRLRAL</sequence>
<evidence type="ECO:0000313" key="2">
    <source>
        <dbReference type="Proteomes" id="UP001190700"/>
    </source>
</evidence>
<accession>A0AAE0LJW3</accession>
<dbReference type="Proteomes" id="UP001190700">
    <property type="component" value="Unassembled WGS sequence"/>
</dbReference>
<name>A0AAE0LJW3_9CHLO</name>
<reference evidence="1 2" key="1">
    <citation type="journal article" date="2015" name="Genome Biol. Evol.">
        <title>Comparative Genomics of a Bacterivorous Green Alga Reveals Evolutionary Causalities and Consequences of Phago-Mixotrophic Mode of Nutrition.</title>
        <authorList>
            <person name="Burns J.A."/>
            <person name="Paasch A."/>
            <person name="Narechania A."/>
            <person name="Kim E."/>
        </authorList>
    </citation>
    <scope>NUCLEOTIDE SEQUENCE [LARGE SCALE GENOMIC DNA]</scope>
    <source>
        <strain evidence="1 2">PLY_AMNH</strain>
    </source>
</reference>
<evidence type="ECO:0000313" key="1">
    <source>
        <dbReference type="EMBL" id="KAK3287898.1"/>
    </source>
</evidence>
<keyword evidence="2" id="KW-1185">Reference proteome</keyword>
<organism evidence="1 2">
    <name type="scientific">Cymbomonas tetramitiformis</name>
    <dbReference type="NCBI Taxonomy" id="36881"/>
    <lineage>
        <taxon>Eukaryota</taxon>
        <taxon>Viridiplantae</taxon>
        <taxon>Chlorophyta</taxon>
        <taxon>Pyramimonadophyceae</taxon>
        <taxon>Pyramimonadales</taxon>
        <taxon>Pyramimonadaceae</taxon>
        <taxon>Cymbomonas</taxon>
    </lineage>
</organism>